<dbReference type="InterPro" id="IPR028978">
    <property type="entry name" value="Chorismate_lyase_/UTRA_dom_sf"/>
</dbReference>
<evidence type="ECO:0000256" key="1">
    <source>
        <dbReference type="ARBA" id="ARBA00023015"/>
    </source>
</evidence>
<dbReference type="PRINTS" id="PR00035">
    <property type="entry name" value="HTHGNTR"/>
</dbReference>
<sequence length="255" mass="28160">MAPESDRTAGPLYRRVAEDLRQAITSGRYGPAGQLPTEAELARHYDVSRGTLRQALAILRTDGLVTSRRGTRRVVLGTARVQSFSEMLSFTQWARSIGQEPGGLLHSLVRRPADSIECEQLRLESGAEVYAAVRLRTLAGTPVMVEHTSYPARVGSLVAELPFDAVSHSDKLRQHGIYFADAQHVIDVVPADARDAKLLSCRRGSSLLRERRRTTDSNGIPVEWSQDHYLPGTVAFSVHNSHASSSLSRHARRSR</sequence>
<evidence type="ECO:0000256" key="2">
    <source>
        <dbReference type="ARBA" id="ARBA00023125"/>
    </source>
</evidence>
<accession>A0ABP4DQK1</accession>
<dbReference type="SMART" id="SM00866">
    <property type="entry name" value="UTRA"/>
    <property type="match status" value="1"/>
</dbReference>
<dbReference type="CDD" id="cd07377">
    <property type="entry name" value="WHTH_GntR"/>
    <property type="match status" value="1"/>
</dbReference>
<dbReference type="RefSeq" id="WP_344446730.1">
    <property type="nucleotide sequence ID" value="NZ_BAAALF010000285.1"/>
</dbReference>
<gene>
    <name evidence="5" type="ORF">GCM10009665_74770</name>
</gene>
<organism evidence="5 6">
    <name type="scientific">Kitasatospora nipponensis</name>
    <dbReference type="NCBI Taxonomy" id="258049"/>
    <lineage>
        <taxon>Bacteria</taxon>
        <taxon>Bacillati</taxon>
        <taxon>Actinomycetota</taxon>
        <taxon>Actinomycetes</taxon>
        <taxon>Kitasatosporales</taxon>
        <taxon>Streptomycetaceae</taxon>
        <taxon>Kitasatospora</taxon>
    </lineage>
</organism>
<dbReference type="PROSITE" id="PS50949">
    <property type="entry name" value="HTH_GNTR"/>
    <property type="match status" value="1"/>
</dbReference>
<evidence type="ECO:0000313" key="6">
    <source>
        <dbReference type="Proteomes" id="UP001500037"/>
    </source>
</evidence>
<dbReference type="Pfam" id="PF07702">
    <property type="entry name" value="UTRA"/>
    <property type="match status" value="1"/>
</dbReference>
<keyword evidence="6" id="KW-1185">Reference proteome</keyword>
<dbReference type="PANTHER" id="PTHR44846">
    <property type="entry name" value="MANNOSYL-D-GLYCERATE TRANSPORT/METABOLISM SYSTEM REPRESSOR MNGR-RELATED"/>
    <property type="match status" value="1"/>
</dbReference>
<dbReference type="InterPro" id="IPR036388">
    <property type="entry name" value="WH-like_DNA-bd_sf"/>
</dbReference>
<keyword evidence="3" id="KW-0804">Transcription</keyword>
<proteinExistence type="predicted"/>
<name>A0ABP4DQK1_9ACTN</name>
<dbReference type="Gene3D" id="1.10.10.10">
    <property type="entry name" value="Winged helix-like DNA-binding domain superfamily/Winged helix DNA-binding domain"/>
    <property type="match status" value="1"/>
</dbReference>
<dbReference type="InterPro" id="IPR050679">
    <property type="entry name" value="Bact_HTH_transcr_reg"/>
</dbReference>
<dbReference type="InterPro" id="IPR011663">
    <property type="entry name" value="UTRA"/>
</dbReference>
<dbReference type="SMART" id="SM00345">
    <property type="entry name" value="HTH_GNTR"/>
    <property type="match status" value="1"/>
</dbReference>
<reference evidence="6" key="1">
    <citation type="journal article" date="2019" name="Int. J. Syst. Evol. Microbiol.">
        <title>The Global Catalogue of Microorganisms (GCM) 10K type strain sequencing project: providing services to taxonomists for standard genome sequencing and annotation.</title>
        <authorList>
            <consortium name="The Broad Institute Genomics Platform"/>
            <consortium name="The Broad Institute Genome Sequencing Center for Infectious Disease"/>
            <person name="Wu L."/>
            <person name="Ma J."/>
        </authorList>
    </citation>
    <scope>NUCLEOTIDE SEQUENCE [LARGE SCALE GENOMIC DNA]</scope>
    <source>
        <strain evidence="6">JCM 13004</strain>
    </source>
</reference>
<dbReference type="Pfam" id="PF00392">
    <property type="entry name" value="GntR"/>
    <property type="match status" value="1"/>
</dbReference>
<dbReference type="EMBL" id="BAAALF010000285">
    <property type="protein sequence ID" value="GAA1068950.1"/>
    <property type="molecule type" value="Genomic_DNA"/>
</dbReference>
<dbReference type="InterPro" id="IPR000524">
    <property type="entry name" value="Tscrpt_reg_HTH_GntR"/>
</dbReference>
<keyword evidence="1" id="KW-0805">Transcription regulation</keyword>
<dbReference type="SUPFAM" id="SSF64288">
    <property type="entry name" value="Chorismate lyase-like"/>
    <property type="match status" value="1"/>
</dbReference>
<dbReference type="SUPFAM" id="SSF46785">
    <property type="entry name" value="Winged helix' DNA-binding domain"/>
    <property type="match status" value="1"/>
</dbReference>
<evidence type="ECO:0000259" key="4">
    <source>
        <dbReference type="PROSITE" id="PS50949"/>
    </source>
</evidence>
<evidence type="ECO:0000256" key="3">
    <source>
        <dbReference type="ARBA" id="ARBA00023163"/>
    </source>
</evidence>
<dbReference type="Gene3D" id="3.40.1410.10">
    <property type="entry name" value="Chorismate lyase-like"/>
    <property type="match status" value="1"/>
</dbReference>
<protein>
    <submittedName>
        <fullName evidence="5">GntR family transcriptional regulator</fullName>
    </submittedName>
</protein>
<feature type="domain" description="HTH gntR-type" evidence="4">
    <location>
        <begin position="10"/>
        <end position="78"/>
    </location>
</feature>
<dbReference type="Proteomes" id="UP001500037">
    <property type="component" value="Unassembled WGS sequence"/>
</dbReference>
<comment type="caution">
    <text evidence="5">The sequence shown here is derived from an EMBL/GenBank/DDBJ whole genome shotgun (WGS) entry which is preliminary data.</text>
</comment>
<evidence type="ECO:0000313" key="5">
    <source>
        <dbReference type="EMBL" id="GAA1068950.1"/>
    </source>
</evidence>
<keyword evidence="2" id="KW-0238">DNA-binding</keyword>
<dbReference type="InterPro" id="IPR036390">
    <property type="entry name" value="WH_DNA-bd_sf"/>
</dbReference>